<evidence type="ECO:0000259" key="2">
    <source>
        <dbReference type="Pfam" id="PF13205"/>
    </source>
</evidence>
<dbReference type="InterPro" id="IPR032812">
    <property type="entry name" value="SbsA_Ig"/>
</dbReference>
<sequence length="127" mass="14118">MAVDKAGNKSPVYTEKYTIDKTAPKVTLTTPKNGATGVSRTATITIKFSENIKSSVNWSKIYIKNMNTGQIVFIGKSIKGNTLSIKMTYKRYPSKWYQVYIPAKVVKDSAGNNLAAGYIFKFKTGKY</sequence>
<accession>A0A9E4ZRW7</accession>
<dbReference type="EMBL" id="JAPVER010000018">
    <property type="protein sequence ID" value="MCZ3364597.1"/>
    <property type="molecule type" value="Genomic_DNA"/>
</dbReference>
<comment type="caution">
    <text evidence="3">The sequence shown here is derived from an EMBL/GenBank/DDBJ whole genome shotgun (WGS) entry which is preliminary data.</text>
</comment>
<protein>
    <submittedName>
        <fullName evidence="3">Ig-like domain-containing protein</fullName>
    </submittedName>
</protein>
<evidence type="ECO:0000256" key="1">
    <source>
        <dbReference type="ARBA" id="ARBA00022729"/>
    </source>
</evidence>
<dbReference type="InterPro" id="IPR014755">
    <property type="entry name" value="Cu-Rt/internalin_Ig-like"/>
</dbReference>
<evidence type="ECO:0000313" key="5">
    <source>
        <dbReference type="Proteomes" id="UP001068021"/>
    </source>
</evidence>
<evidence type="ECO:0000313" key="4">
    <source>
        <dbReference type="EMBL" id="MCZ3372351.1"/>
    </source>
</evidence>
<evidence type="ECO:0000313" key="3">
    <source>
        <dbReference type="EMBL" id="MCZ3364597.1"/>
    </source>
</evidence>
<feature type="domain" description="SbsA Ig-like" evidence="2">
    <location>
        <begin position="20"/>
        <end position="124"/>
    </location>
</feature>
<gene>
    <name evidence="4" type="ORF">O3H35_06875</name>
    <name evidence="3" type="ORF">O3H54_01760</name>
</gene>
<dbReference type="EMBL" id="JAPVES010000030">
    <property type="protein sequence ID" value="MCZ3372351.1"/>
    <property type="molecule type" value="Genomic_DNA"/>
</dbReference>
<keyword evidence="5" id="KW-1185">Reference proteome</keyword>
<dbReference type="Proteomes" id="UP001074446">
    <property type="component" value="Unassembled WGS sequence"/>
</dbReference>
<reference evidence="3" key="1">
    <citation type="submission" date="2022-12" db="EMBL/GenBank/DDBJ databases">
        <title>Reclassification of two methanogenic archaea species isolated from the Kolyma lowland permafrost.</title>
        <authorList>
            <person name="Trubitsyn V.E."/>
            <person name="Rivkina E.M."/>
            <person name="Shcherbakova V.A."/>
        </authorList>
    </citation>
    <scope>NUCLEOTIDE SEQUENCE</scope>
    <source>
        <strain evidence="3">M2</strain>
        <strain evidence="4">MK4</strain>
    </source>
</reference>
<dbReference type="Proteomes" id="UP001068021">
    <property type="component" value="Unassembled WGS sequence"/>
</dbReference>
<organism evidence="3 5">
    <name type="scientific">Methanobacterium veterum</name>
    <dbReference type="NCBI Taxonomy" id="408577"/>
    <lineage>
        <taxon>Archaea</taxon>
        <taxon>Methanobacteriati</taxon>
        <taxon>Methanobacteriota</taxon>
        <taxon>Methanomada group</taxon>
        <taxon>Methanobacteria</taxon>
        <taxon>Methanobacteriales</taxon>
        <taxon>Methanobacteriaceae</taxon>
        <taxon>Methanobacterium</taxon>
    </lineage>
</organism>
<name>A0A9E4ZRW7_9EURY</name>
<dbReference type="Gene3D" id="2.60.40.1220">
    <property type="match status" value="1"/>
</dbReference>
<dbReference type="AlphaFoldDB" id="A0A9E4ZRW7"/>
<keyword evidence="1" id="KW-0732">Signal</keyword>
<proteinExistence type="predicted"/>
<dbReference type="Pfam" id="PF13205">
    <property type="entry name" value="Big_5"/>
    <property type="match status" value="1"/>
</dbReference>